<proteinExistence type="predicted"/>
<keyword evidence="3" id="KW-1185">Reference proteome</keyword>
<dbReference type="InterPro" id="IPR018392">
    <property type="entry name" value="LysM"/>
</dbReference>
<gene>
    <name evidence="2" type="ORF">Goklo_000576</name>
</gene>
<dbReference type="Gene3D" id="3.10.350.10">
    <property type="entry name" value="LysM domain"/>
    <property type="match status" value="1"/>
</dbReference>
<sequence>MLMERERRNGINTIEQYSYDTNGHYSHFCNDYSLLEKDKIQNLPSSTIPSAGFIEHPVSRFDTLAGVAIKYGVEVADIKRMNGLVTDLQMFALKTLQIPLPGRHPPSPCLSNDSTTPGYYVFSLLLVYELYLKFFNSLCSLIKMVAYNIIFVSVELMVGLTLSRQSSANESPAKNLPVDWLDSFQSLRLKSPRRVSPAMSSLQGYYGLKPTEKKTMPEGFEMALYRKGEADYLEDGLFLKPSSSNPLSMLKRKSRSVANGFYDENGEILVDIMSAGEGKEGEPDNKSNEKLIRRRQKSEADFTARLLKEDNTGNVGFPAITAKQLALRSKAGSRMNSAAVDGFNVATTILGEECTVNGYGEVRKSSSTSCLHDHQENSSNIGSSSLSSLWPAASKWSLKPDLQALSTAGIKRPILDGLTKPMPARKNKAALD</sequence>
<organism evidence="2 3">
    <name type="scientific">Gossypium klotzschianum</name>
    <dbReference type="NCBI Taxonomy" id="34286"/>
    <lineage>
        <taxon>Eukaryota</taxon>
        <taxon>Viridiplantae</taxon>
        <taxon>Streptophyta</taxon>
        <taxon>Embryophyta</taxon>
        <taxon>Tracheophyta</taxon>
        <taxon>Spermatophyta</taxon>
        <taxon>Magnoliopsida</taxon>
        <taxon>eudicotyledons</taxon>
        <taxon>Gunneridae</taxon>
        <taxon>Pentapetalae</taxon>
        <taxon>rosids</taxon>
        <taxon>malvids</taxon>
        <taxon>Malvales</taxon>
        <taxon>Malvaceae</taxon>
        <taxon>Malvoideae</taxon>
        <taxon>Gossypium</taxon>
    </lineage>
</organism>
<dbReference type="InterPro" id="IPR045030">
    <property type="entry name" value="LYSM1-4"/>
</dbReference>
<evidence type="ECO:0000313" key="2">
    <source>
        <dbReference type="EMBL" id="MBA0667501.1"/>
    </source>
</evidence>
<name>A0A7J8VXH3_9ROSI</name>
<evidence type="ECO:0000259" key="1">
    <source>
        <dbReference type="PROSITE" id="PS51782"/>
    </source>
</evidence>
<dbReference type="Proteomes" id="UP000593573">
    <property type="component" value="Unassembled WGS sequence"/>
</dbReference>
<dbReference type="PANTHER" id="PTHR20932:SF55">
    <property type="entry name" value="LYSM DOMAIN-CONTAINING PROTEIN"/>
    <property type="match status" value="1"/>
</dbReference>
<dbReference type="OrthoDB" id="538216at2759"/>
<dbReference type="PANTHER" id="PTHR20932">
    <property type="entry name" value="LYSM AND PUTATIVE PEPTIDOGLYCAN-BINDING DOMAIN-CONTAINING PROTEIN"/>
    <property type="match status" value="1"/>
</dbReference>
<protein>
    <recommendedName>
        <fullName evidence="1">LysM domain-containing protein</fullName>
    </recommendedName>
</protein>
<dbReference type="CDD" id="cd00118">
    <property type="entry name" value="LysM"/>
    <property type="match status" value="1"/>
</dbReference>
<dbReference type="InterPro" id="IPR036779">
    <property type="entry name" value="LysM_dom_sf"/>
</dbReference>
<comment type="caution">
    <text evidence="2">The sequence shown here is derived from an EMBL/GenBank/DDBJ whole genome shotgun (WGS) entry which is preliminary data.</text>
</comment>
<evidence type="ECO:0000313" key="3">
    <source>
        <dbReference type="Proteomes" id="UP000593573"/>
    </source>
</evidence>
<reference evidence="2 3" key="1">
    <citation type="journal article" date="2019" name="Genome Biol. Evol.">
        <title>Insights into the evolution of the New World diploid cottons (Gossypium, subgenus Houzingenia) based on genome sequencing.</title>
        <authorList>
            <person name="Grover C.E."/>
            <person name="Arick M.A. 2nd"/>
            <person name="Thrash A."/>
            <person name="Conover J.L."/>
            <person name="Sanders W.S."/>
            <person name="Peterson D.G."/>
            <person name="Frelichowski J.E."/>
            <person name="Scheffler J.A."/>
            <person name="Scheffler B.E."/>
            <person name="Wendel J.F."/>
        </authorList>
    </citation>
    <scope>NUCLEOTIDE SEQUENCE [LARGE SCALE GENOMIC DNA]</scope>
    <source>
        <strain evidence="2">57</strain>
        <tissue evidence="2">Leaf</tissue>
    </source>
</reference>
<feature type="domain" description="LysM" evidence="1">
    <location>
        <begin position="54"/>
        <end position="98"/>
    </location>
</feature>
<dbReference type="PROSITE" id="PS51782">
    <property type="entry name" value="LYSM"/>
    <property type="match status" value="1"/>
</dbReference>
<accession>A0A7J8VXH3</accession>
<dbReference type="EMBL" id="JABFAB010000013">
    <property type="protein sequence ID" value="MBA0667501.1"/>
    <property type="molecule type" value="Genomic_DNA"/>
</dbReference>
<dbReference type="AlphaFoldDB" id="A0A7J8VXH3"/>